<evidence type="ECO:0000256" key="4">
    <source>
        <dbReference type="ARBA" id="ARBA00023172"/>
    </source>
</evidence>
<dbReference type="InterPro" id="IPR011010">
    <property type="entry name" value="DNA_brk_join_enz"/>
</dbReference>
<dbReference type="InterPro" id="IPR002104">
    <property type="entry name" value="Integrase_catalytic"/>
</dbReference>
<dbReference type="Proteomes" id="UP000515377">
    <property type="component" value="Chromosome"/>
</dbReference>
<dbReference type="InterPro" id="IPR050090">
    <property type="entry name" value="Tyrosine_recombinase_XerCD"/>
</dbReference>
<dbReference type="GO" id="GO:0015074">
    <property type="term" value="P:DNA integration"/>
    <property type="evidence" value="ECO:0007669"/>
    <property type="project" value="UniProtKB-KW"/>
</dbReference>
<sequence>MGWLVKHIQNHPGGRKSFRRLFPNHLRPYLHGTQLRISLGHPESPDFLKRYDAAVKQYDREVALAVRKHSGQFNDLSPELAKYLCEAWISAELELDEEVRWVDRPSARKREARANLIVEIAEELEEAKSLRALGDIEAIAALWGGPAKEHAEELGFIVDTRTAEFSAYVRAFHNAQIETWQSILARLDGKDVPTPVEPEAPQAKSVEQKPPVYLMPTFEAYTAAQGVSPGVRKEWRSYIQSLIGFLGHDDARMITRDDLARWRDHLLETPGRQGKLRKPVTVRDKYVTAVRCTLAWATEEKMLAENVAHGLKVRIPKSTITRDKDFTTEEALAILRASLEPPKGRLSAPYVRARRWIPWLCAYSGARVNELSQLRKQDIIEVEGVWVMKITPDAGTVKTRVAREVPLHSHVIEQGFLAVVRALKAGPIFYDPSKVRVAGDETKGERHFKKVGERLGEWVRKDVGIVDPAIKPNHAWRHLFKTISADVGIEEKVADAIQGHAATTTGRKYGKVSVQAKATAIERLPRFEVS</sequence>
<dbReference type="AlphaFoldDB" id="A0A9X7UBG0"/>
<evidence type="ECO:0000256" key="1">
    <source>
        <dbReference type="ARBA" id="ARBA00008857"/>
    </source>
</evidence>
<dbReference type="InterPro" id="IPR010998">
    <property type="entry name" value="Integrase_recombinase_N"/>
</dbReference>
<dbReference type="GO" id="GO:0003677">
    <property type="term" value="F:DNA binding"/>
    <property type="evidence" value="ECO:0007669"/>
    <property type="project" value="UniProtKB-KW"/>
</dbReference>
<organism evidence="6 7">
    <name type="scientific">Sphingobium yanoikuyae</name>
    <name type="common">Sphingomonas yanoikuyae</name>
    <dbReference type="NCBI Taxonomy" id="13690"/>
    <lineage>
        <taxon>Bacteria</taxon>
        <taxon>Pseudomonadati</taxon>
        <taxon>Pseudomonadota</taxon>
        <taxon>Alphaproteobacteria</taxon>
        <taxon>Sphingomonadales</taxon>
        <taxon>Sphingomonadaceae</taxon>
        <taxon>Sphingobium</taxon>
    </lineage>
</organism>
<evidence type="ECO:0000313" key="6">
    <source>
        <dbReference type="EMBL" id="QNG46955.1"/>
    </source>
</evidence>
<keyword evidence="3" id="KW-0238">DNA-binding</keyword>
<protein>
    <submittedName>
        <fullName evidence="6">Recombinase XerD</fullName>
    </submittedName>
</protein>
<accession>A0A9X7UBG0</accession>
<evidence type="ECO:0000256" key="2">
    <source>
        <dbReference type="ARBA" id="ARBA00022908"/>
    </source>
</evidence>
<dbReference type="SUPFAM" id="SSF56349">
    <property type="entry name" value="DNA breaking-rejoining enzymes"/>
    <property type="match status" value="1"/>
</dbReference>
<dbReference type="Gene3D" id="1.10.150.130">
    <property type="match status" value="1"/>
</dbReference>
<dbReference type="GO" id="GO:0006310">
    <property type="term" value="P:DNA recombination"/>
    <property type="evidence" value="ECO:0007669"/>
    <property type="project" value="UniProtKB-KW"/>
</dbReference>
<reference evidence="6 7" key="1">
    <citation type="submission" date="2020-07" db="EMBL/GenBank/DDBJ databases">
        <title>Whole genome sequence of Sphingobium yanoikuyae A3.</title>
        <authorList>
            <person name="Han S.-S."/>
        </authorList>
    </citation>
    <scope>NUCLEOTIDE SEQUENCE [LARGE SCALE GENOMIC DNA]</scope>
    <source>
        <strain evidence="6 7">A3</strain>
    </source>
</reference>
<name>A0A9X7UBG0_SPHYA</name>
<dbReference type="Gene3D" id="1.10.443.10">
    <property type="entry name" value="Intergrase catalytic core"/>
    <property type="match status" value="1"/>
</dbReference>
<dbReference type="PANTHER" id="PTHR30349:SF41">
    <property type="entry name" value="INTEGRASE_RECOMBINASE PROTEIN MJ0367-RELATED"/>
    <property type="match status" value="1"/>
</dbReference>
<dbReference type="PROSITE" id="PS51898">
    <property type="entry name" value="TYR_RECOMBINASE"/>
    <property type="match status" value="1"/>
</dbReference>
<feature type="domain" description="Tyr recombinase" evidence="5">
    <location>
        <begin position="321"/>
        <end position="522"/>
    </location>
</feature>
<evidence type="ECO:0000256" key="3">
    <source>
        <dbReference type="ARBA" id="ARBA00023125"/>
    </source>
</evidence>
<evidence type="ECO:0000313" key="7">
    <source>
        <dbReference type="Proteomes" id="UP000515377"/>
    </source>
</evidence>
<proteinExistence type="inferred from homology"/>
<gene>
    <name evidence="6" type="ORF">H3V42_04795</name>
</gene>
<keyword evidence="4" id="KW-0233">DNA recombination</keyword>
<comment type="similarity">
    <text evidence="1">Belongs to the 'phage' integrase family.</text>
</comment>
<dbReference type="EMBL" id="CP060122">
    <property type="protein sequence ID" value="QNG46955.1"/>
    <property type="molecule type" value="Genomic_DNA"/>
</dbReference>
<dbReference type="PANTHER" id="PTHR30349">
    <property type="entry name" value="PHAGE INTEGRASE-RELATED"/>
    <property type="match status" value="1"/>
</dbReference>
<dbReference type="InterPro" id="IPR013762">
    <property type="entry name" value="Integrase-like_cat_sf"/>
</dbReference>
<evidence type="ECO:0000259" key="5">
    <source>
        <dbReference type="PROSITE" id="PS51898"/>
    </source>
</evidence>
<keyword evidence="2" id="KW-0229">DNA integration</keyword>